<feature type="non-terminal residue" evidence="1">
    <location>
        <position position="77"/>
    </location>
</feature>
<dbReference type="Proteomes" id="UP000789920">
    <property type="component" value="Unassembled WGS sequence"/>
</dbReference>
<keyword evidence="2" id="KW-1185">Reference proteome</keyword>
<comment type="caution">
    <text evidence="1">The sequence shown here is derived from an EMBL/GenBank/DDBJ whole genome shotgun (WGS) entry which is preliminary data.</text>
</comment>
<gene>
    <name evidence="1" type="ORF">RPERSI_LOCUS34503</name>
</gene>
<name>A0ACA9STR7_9GLOM</name>
<organism evidence="1 2">
    <name type="scientific">Racocetra persica</name>
    <dbReference type="NCBI Taxonomy" id="160502"/>
    <lineage>
        <taxon>Eukaryota</taxon>
        <taxon>Fungi</taxon>
        <taxon>Fungi incertae sedis</taxon>
        <taxon>Mucoromycota</taxon>
        <taxon>Glomeromycotina</taxon>
        <taxon>Glomeromycetes</taxon>
        <taxon>Diversisporales</taxon>
        <taxon>Gigasporaceae</taxon>
        <taxon>Racocetra</taxon>
    </lineage>
</organism>
<evidence type="ECO:0000313" key="2">
    <source>
        <dbReference type="Proteomes" id="UP000789920"/>
    </source>
</evidence>
<protein>
    <submittedName>
        <fullName evidence="1">26640_t:CDS:1</fullName>
    </submittedName>
</protein>
<reference evidence="1" key="1">
    <citation type="submission" date="2021-06" db="EMBL/GenBank/DDBJ databases">
        <authorList>
            <person name="Kallberg Y."/>
            <person name="Tangrot J."/>
            <person name="Rosling A."/>
        </authorList>
    </citation>
    <scope>NUCLEOTIDE SEQUENCE</scope>
    <source>
        <strain evidence="1">MA461A</strain>
    </source>
</reference>
<accession>A0ACA9STR7</accession>
<dbReference type="EMBL" id="CAJVQC010154567">
    <property type="protein sequence ID" value="CAG8847158.1"/>
    <property type="molecule type" value="Genomic_DNA"/>
</dbReference>
<sequence>LDKEEAILVVDYKMKILPKSTRETKQEFFGKKGWILHTVLVYTYPSDSGQLQVTAYDYWSADMHQDAWFTASSLHTI</sequence>
<evidence type="ECO:0000313" key="1">
    <source>
        <dbReference type="EMBL" id="CAG8847158.1"/>
    </source>
</evidence>
<feature type="non-terminal residue" evidence="1">
    <location>
        <position position="1"/>
    </location>
</feature>
<proteinExistence type="predicted"/>